<dbReference type="Pfam" id="PF13715">
    <property type="entry name" value="CarbopepD_reg_2"/>
    <property type="match status" value="1"/>
</dbReference>
<evidence type="ECO:0000313" key="2">
    <source>
        <dbReference type="EMBL" id="AWM14066.1"/>
    </source>
</evidence>
<keyword evidence="1" id="KW-0732">Signal</keyword>
<dbReference type="OrthoDB" id="1431099at2"/>
<feature type="chain" id="PRO_5015895375" description="Carboxypeptidase-like regulatory domain-containing protein" evidence="1">
    <location>
        <begin position="22"/>
        <end position="282"/>
    </location>
</feature>
<dbReference type="EMBL" id="CP029463">
    <property type="protein sequence ID" value="AWM14066.1"/>
    <property type="molecule type" value="Genomic_DNA"/>
</dbReference>
<keyword evidence="3" id="KW-1185">Reference proteome</keyword>
<dbReference type="RefSeq" id="WP_109569433.1">
    <property type="nucleotide sequence ID" value="NZ_CP029463.1"/>
</dbReference>
<protein>
    <recommendedName>
        <fullName evidence="4">Carboxypeptidase-like regulatory domain-containing protein</fullName>
    </recommendedName>
</protein>
<dbReference type="InterPro" id="IPR008969">
    <property type="entry name" value="CarboxyPept-like_regulatory"/>
</dbReference>
<accession>A0A2U8QVZ4</accession>
<proteinExistence type="predicted"/>
<evidence type="ECO:0000313" key="3">
    <source>
        <dbReference type="Proteomes" id="UP000245429"/>
    </source>
</evidence>
<dbReference type="AlphaFoldDB" id="A0A2U8QVZ4"/>
<organism evidence="2 3">
    <name type="scientific">Flavobacterium sediminis</name>
    <dbReference type="NCBI Taxonomy" id="2201181"/>
    <lineage>
        <taxon>Bacteria</taxon>
        <taxon>Pseudomonadati</taxon>
        <taxon>Bacteroidota</taxon>
        <taxon>Flavobacteriia</taxon>
        <taxon>Flavobacteriales</taxon>
        <taxon>Flavobacteriaceae</taxon>
        <taxon>Flavobacterium</taxon>
    </lineage>
</organism>
<reference evidence="2 3" key="1">
    <citation type="submission" date="2018-05" db="EMBL/GenBank/DDBJ databases">
        <title>Flavobacterium sp. MEBiC07310.</title>
        <authorList>
            <person name="Baek K."/>
        </authorList>
    </citation>
    <scope>NUCLEOTIDE SEQUENCE [LARGE SCALE GENOMIC DNA]</scope>
    <source>
        <strain evidence="2 3">MEBiC07310</strain>
    </source>
</reference>
<dbReference type="SUPFAM" id="SSF49464">
    <property type="entry name" value="Carboxypeptidase regulatory domain-like"/>
    <property type="match status" value="1"/>
</dbReference>
<evidence type="ECO:0000256" key="1">
    <source>
        <dbReference type="SAM" id="SignalP"/>
    </source>
</evidence>
<dbReference type="KEGG" id="fse:DI487_09500"/>
<evidence type="ECO:0008006" key="4">
    <source>
        <dbReference type="Google" id="ProtNLM"/>
    </source>
</evidence>
<dbReference type="Proteomes" id="UP000245429">
    <property type="component" value="Chromosome"/>
</dbReference>
<feature type="signal peptide" evidence="1">
    <location>
        <begin position="1"/>
        <end position="21"/>
    </location>
</feature>
<sequence length="282" mass="32905">MIKLLLKLTLLIFTSVFSLQAQEKERKVLKGRIVSDSTDVENVTVMNKTTGLAVMTDFDGKFSIRAREKDTLLFKAVSFVSKVYIVTESDFWVEEFEIRLHYKINELNEVVVTPYSLTGDLKEDTKRIKVYAPDLSGIDYATLVFSDDKYSPVKNEALPSTFSPLSGVNFLALFNMLLPNAKKKDTRAERMERDRRRELLSHSFYDLLLSRYSQNFIVQNFKIPQNEINLFVAFAQPDNEKMFHLMKPENEIQLIEYLIKKSEEYKRNKTEEKATNTEYEKK</sequence>
<gene>
    <name evidence="2" type="ORF">DI487_09500</name>
</gene>
<name>A0A2U8QVZ4_9FLAO</name>